<protein>
    <submittedName>
        <fullName evidence="8">DoxX family protein</fullName>
    </submittedName>
</protein>
<accession>A0ABN1L7U2</accession>
<feature type="transmembrane region" description="Helical" evidence="7">
    <location>
        <begin position="199"/>
        <end position="221"/>
    </location>
</feature>
<dbReference type="RefSeq" id="WP_425544898.1">
    <property type="nucleotide sequence ID" value="NZ_BAAAFA010000007.1"/>
</dbReference>
<comment type="caution">
    <text evidence="8">The sequence shown here is derived from an EMBL/GenBank/DDBJ whole genome shotgun (WGS) entry which is preliminary data.</text>
</comment>
<comment type="similarity">
    <text evidence="2">Belongs to the DoxX family.</text>
</comment>
<name>A0ABN1L7U2_9GAMM</name>
<dbReference type="EMBL" id="BAAAFA010000007">
    <property type="protein sequence ID" value="GAA0818621.1"/>
    <property type="molecule type" value="Genomic_DNA"/>
</dbReference>
<evidence type="ECO:0000256" key="7">
    <source>
        <dbReference type="SAM" id="Phobius"/>
    </source>
</evidence>
<evidence type="ECO:0000313" key="8">
    <source>
        <dbReference type="EMBL" id="GAA0818621.1"/>
    </source>
</evidence>
<gene>
    <name evidence="8" type="ORF">GCM10009111_21560</name>
</gene>
<evidence type="ECO:0000256" key="5">
    <source>
        <dbReference type="ARBA" id="ARBA00022989"/>
    </source>
</evidence>
<evidence type="ECO:0000256" key="6">
    <source>
        <dbReference type="ARBA" id="ARBA00023136"/>
    </source>
</evidence>
<feature type="transmembrane region" description="Helical" evidence="7">
    <location>
        <begin position="75"/>
        <end position="97"/>
    </location>
</feature>
<keyword evidence="4 7" id="KW-0812">Transmembrane</keyword>
<dbReference type="InterPro" id="IPR051907">
    <property type="entry name" value="DoxX-like_oxidoreductase"/>
</dbReference>
<organism evidence="8 9">
    <name type="scientific">Colwellia asteriadis</name>
    <dbReference type="NCBI Taxonomy" id="517723"/>
    <lineage>
        <taxon>Bacteria</taxon>
        <taxon>Pseudomonadati</taxon>
        <taxon>Pseudomonadota</taxon>
        <taxon>Gammaproteobacteria</taxon>
        <taxon>Alteromonadales</taxon>
        <taxon>Colwelliaceae</taxon>
        <taxon>Colwellia</taxon>
    </lineage>
</organism>
<dbReference type="PANTHER" id="PTHR33452">
    <property type="entry name" value="OXIDOREDUCTASE CATD-RELATED"/>
    <property type="match status" value="1"/>
</dbReference>
<dbReference type="Proteomes" id="UP001500021">
    <property type="component" value="Unassembled WGS sequence"/>
</dbReference>
<evidence type="ECO:0000256" key="3">
    <source>
        <dbReference type="ARBA" id="ARBA00022475"/>
    </source>
</evidence>
<comment type="subcellular location">
    <subcellularLocation>
        <location evidence="1">Cell membrane</location>
        <topology evidence="1">Multi-pass membrane protein</topology>
    </subcellularLocation>
</comment>
<keyword evidence="9" id="KW-1185">Reference proteome</keyword>
<evidence type="ECO:0000256" key="4">
    <source>
        <dbReference type="ARBA" id="ARBA00022692"/>
    </source>
</evidence>
<dbReference type="PANTHER" id="PTHR33452:SF19">
    <property type="entry name" value="DOXX FAMILY PROTEIN"/>
    <property type="match status" value="1"/>
</dbReference>
<proteinExistence type="inferred from homology"/>
<keyword evidence="6 7" id="KW-0472">Membrane</keyword>
<reference evidence="8 9" key="1">
    <citation type="journal article" date="2019" name="Int. J. Syst. Evol. Microbiol.">
        <title>The Global Catalogue of Microorganisms (GCM) 10K type strain sequencing project: providing services to taxonomists for standard genome sequencing and annotation.</title>
        <authorList>
            <consortium name="The Broad Institute Genomics Platform"/>
            <consortium name="The Broad Institute Genome Sequencing Center for Infectious Disease"/>
            <person name="Wu L."/>
            <person name="Ma J."/>
        </authorList>
    </citation>
    <scope>NUCLEOTIDE SEQUENCE [LARGE SCALE GENOMIC DNA]</scope>
    <source>
        <strain evidence="8 9">JCM 15608</strain>
    </source>
</reference>
<evidence type="ECO:0000256" key="1">
    <source>
        <dbReference type="ARBA" id="ARBA00004651"/>
    </source>
</evidence>
<dbReference type="InterPro" id="IPR032808">
    <property type="entry name" value="DoxX"/>
</dbReference>
<feature type="transmembrane region" description="Helical" evidence="7">
    <location>
        <begin position="104"/>
        <end position="122"/>
    </location>
</feature>
<dbReference type="Pfam" id="PF07681">
    <property type="entry name" value="DoxX"/>
    <property type="match status" value="1"/>
</dbReference>
<feature type="transmembrane region" description="Helical" evidence="7">
    <location>
        <begin position="21"/>
        <end position="40"/>
    </location>
</feature>
<keyword evidence="5 7" id="KW-1133">Transmembrane helix</keyword>
<sequence length="238" mass="26192">MMKSIATCYQSFIAKLKNFDGIPALMLRVYLAPVFIMAGFSKTQLLNDEVHGVTALMADPTIIAWFGNSEWGLGLPFPALLANLVIIVELLGGWLLLFGVLTRLVTIPLMFTMFVAATTVHLDHGWFAITPTNSVISPAKVLTWVGIDSAKASLDNSDEAAKRLTAMKNLLDENGNTDWLYEKGNIVILNNGVEFSTTYFIMLLALFFIGAGRYTSVDYFIVKRYFTSGQADTPSSGR</sequence>
<evidence type="ECO:0000313" key="9">
    <source>
        <dbReference type="Proteomes" id="UP001500021"/>
    </source>
</evidence>
<evidence type="ECO:0000256" key="2">
    <source>
        <dbReference type="ARBA" id="ARBA00006679"/>
    </source>
</evidence>
<keyword evidence="3" id="KW-1003">Cell membrane</keyword>